<dbReference type="PANTHER" id="PTHR13390:SF0">
    <property type="entry name" value="LIPID DROPLET-ASSOCIATED HYDROLASE"/>
    <property type="match status" value="1"/>
</dbReference>
<sequence>MPSLPHIETFTQWVTLACGVKIRFTRMEFNWDDFDDEGSFDANQDQTIFLCIPGNPGNDQFYQVFGGFLLQAFALGSAYKHIKFFSIAHANHVPLPPGISENDPQCNKRFNLDEQIHIKMRFIDEYLHTIIGPKKARIFLIGHSIVEDMDLTPNGIRMGPIVKFINRLDSIFKWIFSLINWFIPQSFKRWIVRKNFGELMASSNVEAGVELINPLVFRNIVHMTFHELEQVRNFDDSLLAEPQKHYVMFFYGQEDGWVPVEFAARMKMRAPRGTLQ</sequence>
<reference evidence="10" key="1">
    <citation type="submission" date="2022-11" db="UniProtKB">
        <authorList>
            <consortium name="WormBaseParasite"/>
        </authorList>
    </citation>
    <scope>IDENTIFICATION</scope>
</reference>
<dbReference type="SUPFAM" id="SSF53474">
    <property type="entry name" value="alpha/beta-Hydrolases"/>
    <property type="match status" value="1"/>
</dbReference>
<evidence type="ECO:0000256" key="7">
    <source>
        <dbReference type="ARBA" id="ARBA00039150"/>
    </source>
</evidence>
<name>A0A915LSL4_MELJA</name>
<comment type="similarity">
    <text evidence="2">Belongs to the AB hydrolase superfamily. LDAH family.</text>
</comment>
<dbReference type="GO" id="GO:0019915">
    <property type="term" value="P:lipid storage"/>
    <property type="evidence" value="ECO:0007669"/>
    <property type="project" value="InterPro"/>
</dbReference>
<accession>A0A915LSL4</accession>
<dbReference type="AlphaFoldDB" id="A0A915LSL4"/>
<evidence type="ECO:0000256" key="4">
    <source>
        <dbReference type="ARBA" id="ARBA00022677"/>
    </source>
</evidence>
<dbReference type="WBParaSite" id="scaffold17377_cov163.g18599">
    <property type="protein sequence ID" value="scaffold17377_cov163.g18599"/>
    <property type="gene ID" value="scaffold17377_cov163.g18599"/>
</dbReference>
<evidence type="ECO:0000256" key="8">
    <source>
        <dbReference type="ARBA" id="ARBA00049527"/>
    </source>
</evidence>
<keyword evidence="9" id="KW-1185">Reference proteome</keyword>
<dbReference type="Pfam" id="PF10230">
    <property type="entry name" value="LIDHydrolase"/>
    <property type="match status" value="2"/>
</dbReference>
<organism evidence="9 10">
    <name type="scientific">Meloidogyne javanica</name>
    <name type="common">Root-knot nematode worm</name>
    <dbReference type="NCBI Taxonomy" id="6303"/>
    <lineage>
        <taxon>Eukaryota</taxon>
        <taxon>Metazoa</taxon>
        <taxon>Ecdysozoa</taxon>
        <taxon>Nematoda</taxon>
        <taxon>Chromadorea</taxon>
        <taxon>Rhabditida</taxon>
        <taxon>Tylenchina</taxon>
        <taxon>Tylenchomorpha</taxon>
        <taxon>Tylenchoidea</taxon>
        <taxon>Meloidogynidae</taxon>
        <taxon>Meloidogyninae</taxon>
        <taxon>Meloidogyne</taxon>
        <taxon>Meloidogyne incognita group</taxon>
    </lineage>
</organism>
<dbReference type="EC" id="3.1.1.13" evidence="7"/>
<keyword evidence="4" id="KW-0551">Lipid droplet</keyword>
<evidence type="ECO:0000313" key="9">
    <source>
        <dbReference type="Proteomes" id="UP000887561"/>
    </source>
</evidence>
<comment type="catalytic activity">
    <reaction evidence="8">
        <text>a cholesterol ester + H2O = cholesterol + a fatty acid + H(+)</text>
        <dbReference type="Rhea" id="RHEA:36403"/>
        <dbReference type="ChEBI" id="CHEBI:15377"/>
        <dbReference type="ChEBI" id="CHEBI:15378"/>
        <dbReference type="ChEBI" id="CHEBI:16113"/>
        <dbReference type="ChEBI" id="CHEBI:17002"/>
        <dbReference type="ChEBI" id="CHEBI:28868"/>
        <dbReference type="EC" id="3.1.1.13"/>
    </reaction>
    <physiologicalReaction direction="left-to-right" evidence="8">
        <dbReference type="Rhea" id="RHEA:36404"/>
    </physiologicalReaction>
</comment>
<dbReference type="PANTHER" id="PTHR13390">
    <property type="entry name" value="LIPASE"/>
    <property type="match status" value="1"/>
</dbReference>
<dbReference type="InterPro" id="IPR019363">
    <property type="entry name" value="LDAH"/>
</dbReference>
<protein>
    <recommendedName>
        <fullName evidence="3">Lipid droplet-associated hydrolase</fullName>
        <ecNumber evidence="7">3.1.1.13</ecNumber>
    </recommendedName>
    <alternativeName>
        <fullName evidence="6">Lipid droplet-associated serine hydrolase</fullName>
    </alternativeName>
</protein>
<dbReference type="Proteomes" id="UP000887561">
    <property type="component" value="Unplaced"/>
</dbReference>
<keyword evidence="5" id="KW-0378">Hydrolase</keyword>
<comment type="subcellular location">
    <subcellularLocation>
        <location evidence="1">Lipid droplet</location>
    </subcellularLocation>
</comment>
<evidence type="ECO:0000256" key="3">
    <source>
        <dbReference type="ARBA" id="ARBA00019242"/>
    </source>
</evidence>
<evidence type="ECO:0000313" key="10">
    <source>
        <dbReference type="WBParaSite" id="scaffold17377_cov163.g18599"/>
    </source>
</evidence>
<proteinExistence type="inferred from homology"/>
<evidence type="ECO:0000256" key="5">
    <source>
        <dbReference type="ARBA" id="ARBA00022801"/>
    </source>
</evidence>
<evidence type="ECO:0000256" key="1">
    <source>
        <dbReference type="ARBA" id="ARBA00004502"/>
    </source>
</evidence>
<dbReference type="GO" id="GO:0004771">
    <property type="term" value="F:sterol ester esterase activity"/>
    <property type="evidence" value="ECO:0007669"/>
    <property type="project" value="UniProtKB-EC"/>
</dbReference>
<evidence type="ECO:0000256" key="6">
    <source>
        <dbReference type="ARBA" id="ARBA00031924"/>
    </source>
</evidence>
<evidence type="ECO:0000256" key="2">
    <source>
        <dbReference type="ARBA" id="ARBA00008300"/>
    </source>
</evidence>
<dbReference type="GO" id="GO:0005811">
    <property type="term" value="C:lipid droplet"/>
    <property type="evidence" value="ECO:0007669"/>
    <property type="project" value="UniProtKB-SubCell"/>
</dbReference>
<dbReference type="InterPro" id="IPR029058">
    <property type="entry name" value="AB_hydrolase_fold"/>
</dbReference>